<proteinExistence type="predicted"/>
<keyword evidence="1" id="KW-0677">Repeat</keyword>
<dbReference type="GO" id="GO:0005524">
    <property type="term" value="F:ATP binding"/>
    <property type="evidence" value="ECO:0007669"/>
    <property type="project" value="UniProtKB-KW"/>
</dbReference>
<sequence length="149" mass="16408">ANAKAQERISDPAGIRAALFGQCVQGAPGNLAPQELQKIKLDQIRPSSRQHPCIRFERRTKLCHSAVSVQGVAFRYPGSELQVLRKVSFNVRAGEWVAIIGANGVGKTTLMRCLVGKLKLTKANVLLMDERTNHMDMETIESLQTALEL</sequence>
<dbReference type="Gene3D" id="3.40.50.300">
    <property type="entry name" value="P-loop containing nucleotide triphosphate hydrolases"/>
    <property type="match status" value="1"/>
</dbReference>
<name>T1CUU3_9ZZZZ</name>
<evidence type="ECO:0000256" key="1">
    <source>
        <dbReference type="ARBA" id="ARBA00022737"/>
    </source>
</evidence>
<evidence type="ECO:0000259" key="2">
    <source>
        <dbReference type="Pfam" id="PF00005"/>
    </source>
</evidence>
<keyword evidence="3" id="KW-0547">Nucleotide-binding</keyword>
<organism evidence="3">
    <name type="scientific">mine drainage metagenome</name>
    <dbReference type="NCBI Taxonomy" id="410659"/>
    <lineage>
        <taxon>unclassified sequences</taxon>
        <taxon>metagenomes</taxon>
        <taxon>ecological metagenomes</taxon>
    </lineage>
</organism>
<keyword evidence="3" id="KW-0067">ATP-binding</keyword>
<feature type="non-terminal residue" evidence="3">
    <location>
        <position position="1"/>
    </location>
</feature>
<comment type="caution">
    <text evidence="3">The sequence shown here is derived from an EMBL/GenBank/DDBJ whole genome shotgun (WGS) entry which is preliminary data.</text>
</comment>
<reference evidence="3" key="2">
    <citation type="journal article" date="2014" name="ISME J.">
        <title>Microbial stratification in low pH oxic and suboxic macroscopic growths along an acid mine drainage.</title>
        <authorList>
            <person name="Mendez-Garcia C."/>
            <person name="Mesa V."/>
            <person name="Sprenger R.R."/>
            <person name="Richter M."/>
            <person name="Diez M.S."/>
            <person name="Solano J."/>
            <person name="Bargiela R."/>
            <person name="Golyshina O.V."/>
            <person name="Manteca A."/>
            <person name="Ramos J.L."/>
            <person name="Gallego J.R."/>
            <person name="Llorente I."/>
            <person name="Martins Dos Santos V.A."/>
            <person name="Jensen O.N."/>
            <person name="Pelaez A.I."/>
            <person name="Sanchez J."/>
            <person name="Ferrer M."/>
        </authorList>
    </citation>
    <scope>NUCLEOTIDE SEQUENCE</scope>
</reference>
<dbReference type="EMBL" id="AUZX01003559">
    <property type="protein sequence ID" value="EQD73575.1"/>
    <property type="molecule type" value="Genomic_DNA"/>
</dbReference>
<dbReference type="InterPro" id="IPR050611">
    <property type="entry name" value="ABCF"/>
</dbReference>
<feature type="domain" description="ABC transporter" evidence="2">
    <location>
        <begin position="84"/>
        <end position="139"/>
    </location>
</feature>
<protein>
    <submittedName>
        <fullName evidence="3">ABC transporter ATP-binding protein</fullName>
    </submittedName>
</protein>
<accession>T1CUU3</accession>
<reference evidence="3" key="1">
    <citation type="submission" date="2013-08" db="EMBL/GenBank/DDBJ databases">
        <authorList>
            <person name="Mendez C."/>
            <person name="Richter M."/>
            <person name="Ferrer M."/>
            <person name="Sanchez J."/>
        </authorList>
    </citation>
    <scope>NUCLEOTIDE SEQUENCE</scope>
</reference>
<dbReference type="PANTHER" id="PTHR19211:SF96">
    <property type="entry name" value="ATP-BINDING PROTEIN YBIT-RELATED"/>
    <property type="match status" value="1"/>
</dbReference>
<dbReference type="Pfam" id="PF00005">
    <property type="entry name" value="ABC_tran"/>
    <property type="match status" value="1"/>
</dbReference>
<dbReference type="InterPro" id="IPR003439">
    <property type="entry name" value="ABC_transporter-like_ATP-bd"/>
</dbReference>
<dbReference type="AlphaFoldDB" id="T1CUU3"/>
<dbReference type="GO" id="GO:0016887">
    <property type="term" value="F:ATP hydrolysis activity"/>
    <property type="evidence" value="ECO:0007669"/>
    <property type="project" value="InterPro"/>
</dbReference>
<dbReference type="SUPFAM" id="SSF52540">
    <property type="entry name" value="P-loop containing nucleoside triphosphate hydrolases"/>
    <property type="match status" value="1"/>
</dbReference>
<gene>
    <name evidence="3" type="ORF">B1A_04875</name>
</gene>
<dbReference type="PANTHER" id="PTHR19211">
    <property type="entry name" value="ATP-BINDING TRANSPORT PROTEIN-RELATED"/>
    <property type="match status" value="1"/>
</dbReference>
<dbReference type="InterPro" id="IPR027417">
    <property type="entry name" value="P-loop_NTPase"/>
</dbReference>
<evidence type="ECO:0000313" key="3">
    <source>
        <dbReference type="EMBL" id="EQD73575.1"/>
    </source>
</evidence>